<dbReference type="EMBL" id="JAATJS010000003">
    <property type="protein sequence ID" value="NIX76675.1"/>
    <property type="molecule type" value="Genomic_DNA"/>
</dbReference>
<dbReference type="Pfam" id="PF18197">
    <property type="entry name" value="TTHB210-like"/>
    <property type="match status" value="1"/>
</dbReference>
<dbReference type="InterPro" id="IPR040832">
    <property type="entry name" value="TTHB210-like_dom"/>
</dbReference>
<keyword evidence="1" id="KW-0732">Signal</keyword>
<dbReference type="CDD" id="cd11669">
    <property type="entry name" value="TTHB210-like"/>
    <property type="match status" value="1"/>
</dbReference>
<dbReference type="Proteomes" id="UP000707352">
    <property type="component" value="Unassembled WGS sequence"/>
</dbReference>
<accession>A0ABX0VA10</accession>
<dbReference type="Gene3D" id="3.30.200.270">
    <property type="match status" value="1"/>
</dbReference>
<feature type="domain" description="TTHB210-like" evidence="2">
    <location>
        <begin position="68"/>
        <end position="109"/>
    </location>
</feature>
<reference evidence="3 4" key="1">
    <citation type="submission" date="2020-03" db="EMBL/GenBank/DDBJ databases">
        <title>The genome sequence of Microvirga sp. c23x22.</title>
        <authorList>
            <person name="Zhang X."/>
        </authorList>
    </citation>
    <scope>NUCLEOTIDE SEQUENCE [LARGE SCALE GENOMIC DNA]</scope>
    <source>
        <strain evidence="4">c23x22</strain>
    </source>
</reference>
<sequence length="139" mass="15045">MRIAVTALALVAAFSLPALAADQVEKAPPSGAYKKVSELVKLPDFLPGMGQLFVDPKTLPAGPFLAYDREGKLVSTIYMLPIEDLTNKDKRFDDLASPGGKVDHVDVYYNAGHPGVEKPHVHVVLWHVSKAEEARVAAK</sequence>
<feature type="signal peptide" evidence="1">
    <location>
        <begin position="1"/>
        <end position="20"/>
    </location>
</feature>
<dbReference type="RefSeq" id="WP_167672595.1">
    <property type="nucleotide sequence ID" value="NZ_JAATJS010000003.1"/>
</dbReference>
<keyword evidence="4" id="KW-1185">Reference proteome</keyword>
<feature type="chain" id="PRO_5045067130" description="TTHB210-like domain-containing protein" evidence="1">
    <location>
        <begin position="21"/>
        <end position="139"/>
    </location>
</feature>
<dbReference type="InterPro" id="IPR033786">
    <property type="entry name" value="TTHB210-like"/>
</dbReference>
<organism evidence="3 4">
    <name type="scientific">Microvirga terricola</name>
    <dbReference type="NCBI Taxonomy" id="2719797"/>
    <lineage>
        <taxon>Bacteria</taxon>
        <taxon>Pseudomonadati</taxon>
        <taxon>Pseudomonadota</taxon>
        <taxon>Alphaproteobacteria</taxon>
        <taxon>Hyphomicrobiales</taxon>
        <taxon>Methylobacteriaceae</taxon>
        <taxon>Microvirga</taxon>
    </lineage>
</organism>
<evidence type="ECO:0000256" key="1">
    <source>
        <dbReference type="SAM" id="SignalP"/>
    </source>
</evidence>
<proteinExistence type="predicted"/>
<gene>
    <name evidence="3" type="ORF">HB375_08615</name>
</gene>
<evidence type="ECO:0000259" key="2">
    <source>
        <dbReference type="Pfam" id="PF18197"/>
    </source>
</evidence>
<protein>
    <recommendedName>
        <fullName evidence="2">TTHB210-like domain-containing protein</fullName>
    </recommendedName>
</protein>
<evidence type="ECO:0000313" key="3">
    <source>
        <dbReference type="EMBL" id="NIX76675.1"/>
    </source>
</evidence>
<name>A0ABX0VA10_9HYPH</name>
<comment type="caution">
    <text evidence="3">The sequence shown here is derived from an EMBL/GenBank/DDBJ whole genome shotgun (WGS) entry which is preliminary data.</text>
</comment>
<evidence type="ECO:0000313" key="4">
    <source>
        <dbReference type="Proteomes" id="UP000707352"/>
    </source>
</evidence>